<comment type="caution">
    <text evidence="2">The sequence shown here is derived from an EMBL/GenBank/DDBJ whole genome shotgun (WGS) entry which is preliminary data.</text>
</comment>
<sequence>MSTKNTPWNLPDKTVDRADEADREIRMSDFALMAVLPFRTTVVSGYPINEFAMAALVMLCLFRPARGGARLPGVVTLLGVSLLALLVLSGLANNIDWVRRVGHVGITAGVIWAFGTGRASLRSGAIGMAAGLIAVIGMAIVGIGGDFYPGRLTGFLGDPNAGAYFIAALGVIAVFFADDRLKVRVAIAIPILTGLWLCYSRTGLLAAGLGLVWIVYGRRLGQVAGTALAIVFVWLVQNVPEDLISFGPFSNRSGSDNLRKRIIAQEDVELATSPWYGNGPGTAKVTIRDLEFFFHNSYLATRQEGGWLALLLVLGLLAYSFGILTTRSHAGDLRAAAVQSAVIGTAVMAVTLGEVLLDTPAGIVVAFALGHALTPATTTATESPPDG</sequence>
<feature type="transmembrane region" description="Helical" evidence="1">
    <location>
        <begin position="220"/>
        <end position="236"/>
    </location>
</feature>
<keyword evidence="3" id="KW-1185">Reference proteome</keyword>
<dbReference type="PANTHER" id="PTHR37422:SF13">
    <property type="entry name" value="LIPOPOLYSACCHARIDE BIOSYNTHESIS PROTEIN PA4999-RELATED"/>
    <property type="match status" value="1"/>
</dbReference>
<gene>
    <name evidence="2" type="ORF">EUA06_05190</name>
</gene>
<name>A0A4V1RKI0_9ACTN</name>
<dbReference type="InterPro" id="IPR051533">
    <property type="entry name" value="WaaL-like"/>
</dbReference>
<feature type="transmembrane region" description="Helical" evidence="1">
    <location>
        <begin position="126"/>
        <end position="149"/>
    </location>
</feature>
<evidence type="ECO:0000313" key="3">
    <source>
        <dbReference type="Proteomes" id="UP000291838"/>
    </source>
</evidence>
<keyword evidence="1" id="KW-0472">Membrane</keyword>
<feature type="transmembrane region" description="Helical" evidence="1">
    <location>
        <begin position="161"/>
        <end position="177"/>
    </location>
</feature>
<evidence type="ECO:0000313" key="2">
    <source>
        <dbReference type="EMBL" id="RYB92352.1"/>
    </source>
</evidence>
<feature type="transmembrane region" description="Helical" evidence="1">
    <location>
        <begin position="97"/>
        <end position="114"/>
    </location>
</feature>
<keyword evidence="1" id="KW-0812">Transmembrane</keyword>
<accession>A0A4V1RKI0</accession>
<dbReference type="AlphaFoldDB" id="A0A4V1RKI0"/>
<feature type="transmembrane region" description="Helical" evidence="1">
    <location>
        <begin position="74"/>
        <end position="91"/>
    </location>
</feature>
<feature type="transmembrane region" description="Helical" evidence="1">
    <location>
        <begin position="336"/>
        <end position="357"/>
    </location>
</feature>
<dbReference type="OrthoDB" id="3767297at2"/>
<evidence type="ECO:0008006" key="4">
    <source>
        <dbReference type="Google" id="ProtNLM"/>
    </source>
</evidence>
<proteinExistence type="predicted"/>
<keyword evidence="1" id="KW-1133">Transmembrane helix</keyword>
<protein>
    <recommendedName>
        <fullName evidence="4">O-antigen ligase domain-containing protein</fullName>
    </recommendedName>
</protein>
<dbReference type="Proteomes" id="UP000291838">
    <property type="component" value="Unassembled WGS sequence"/>
</dbReference>
<reference evidence="2 3" key="1">
    <citation type="submission" date="2019-01" db="EMBL/GenBank/DDBJ databases">
        <title>Novel species of Nocardioides.</title>
        <authorList>
            <person name="Liu Q."/>
            <person name="Xin Y.-H."/>
        </authorList>
    </citation>
    <scope>NUCLEOTIDE SEQUENCE [LARGE SCALE GENOMIC DNA]</scope>
    <source>
        <strain evidence="2 3">HLT3-15</strain>
    </source>
</reference>
<feature type="transmembrane region" description="Helical" evidence="1">
    <location>
        <begin position="189"/>
        <end position="214"/>
    </location>
</feature>
<feature type="transmembrane region" description="Helical" evidence="1">
    <location>
        <begin position="305"/>
        <end position="324"/>
    </location>
</feature>
<feature type="transmembrane region" description="Helical" evidence="1">
    <location>
        <begin position="43"/>
        <end position="62"/>
    </location>
</feature>
<dbReference type="RefSeq" id="WP_129473957.1">
    <property type="nucleotide sequence ID" value="NZ_SDWS01000002.1"/>
</dbReference>
<organism evidence="2 3">
    <name type="scientific">Nocardioides glacieisoli</name>
    <dbReference type="NCBI Taxonomy" id="1168730"/>
    <lineage>
        <taxon>Bacteria</taxon>
        <taxon>Bacillati</taxon>
        <taxon>Actinomycetota</taxon>
        <taxon>Actinomycetes</taxon>
        <taxon>Propionibacteriales</taxon>
        <taxon>Nocardioidaceae</taxon>
        <taxon>Nocardioides</taxon>
    </lineage>
</organism>
<dbReference type="PANTHER" id="PTHR37422">
    <property type="entry name" value="TEICHURONIC ACID BIOSYNTHESIS PROTEIN TUAE"/>
    <property type="match status" value="1"/>
</dbReference>
<dbReference type="EMBL" id="SDWS01000002">
    <property type="protein sequence ID" value="RYB92352.1"/>
    <property type="molecule type" value="Genomic_DNA"/>
</dbReference>
<evidence type="ECO:0000256" key="1">
    <source>
        <dbReference type="SAM" id="Phobius"/>
    </source>
</evidence>